<dbReference type="Proteomes" id="UP000053758">
    <property type="component" value="Unassembled WGS sequence"/>
</dbReference>
<dbReference type="GO" id="GO:0005634">
    <property type="term" value="C:nucleus"/>
    <property type="evidence" value="ECO:0007669"/>
    <property type="project" value="InterPro"/>
</dbReference>
<keyword evidence="4" id="KW-1185">Reference proteome</keyword>
<accession>A0A081CKE9</accession>
<evidence type="ECO:0000259" key="2">
    <source>
        <dbReference type="SMART" id="SM00581"/>
    </source>
</evidence>
<feature type="region of interest" description="Disordered" evidence="1">
    <location>
        <begin position="1"/>
        <end position="27"/>
    </location>
</feature>
<evidence type="ECO:0000313" key="3">
    <source>
        <dbReference type="EMBL" id="GAK67145.1"/>
    </source>
</evidence>
<dbReference type="InterPro" id="IPR052584">
    <property type="entry name" value="U2_snRNP_Complex_Component"/>
</dbReference>
<evidence type="ECO:0000256" key="1">
    <source>
        <dbReference type="SAM" id="MobiDB-lite"/>
    </source>
</evidence>
<dbReference type="PANTHER" id="PTHR12785">
    <property type="entry name" value="SPLICING FACTOR 3B"/>
    <property type="match status" value="1"/>
</dbReference>
<feature type="region of interest" description="Disordered" evidence="1">
    <location>
        <begin position="208"/>
        <end position="231"/>
    </location>
</feature>
<gene>
    <name evidence="3" type="ORF">PAN0_016c5371</name>
</gene>
<dbReference type="AlphaFoldDB" id="A0A081CKE9"/>
<name>A0A081CKE9_PSEA2</name>
<feature type="region of interest" description="Disordered" evidence="1">
    <location>
        <begin position="481"/>
        <end position="550"/>
    </location>
</feature>
<dbReference type="EMBL" id="DF830083">
    <property type="protein sequence ID" value="GAK67145.1"/>
    <property type="molecule type" value="Genomic_DNA"/>
</dbReference>
<evidence type="ECO:0000313" key="4">
    <source>
        <dbReference type="Proteomes" id="UP000053758"/>
    </source>
</evidence>
<feature type="region of interest" description="Disordered" evidence="1">
    <location>
        <begin position="601"/>
        <end position="656"/>
    </location>
</feature>
<dbReference type="Pfam" id="PF04037">
    <property type="entry name" value="DUF382"/>
    <property type="match status" value="1"/>
</dbReference>
<feature type="compositionally biased region" description="Polar residues" evidence="1">
    <location>
        <begin position="153"/>
        <end position="162"/>
    </location>
</feature>
<feature type="domain" description="PSP proline-rich" evidence="2">
    <location>
        <begin position="381"/>
        <end position="434"/>
    </location>
</feature>
<dbReference type="SMART" id="SM00581">
    <property type="entry name" value="PSP"/>
    <property type="match status" value="1"/>
</dbReference>
<dbReference type="HOGENOM" id="CLU_014435_1_1_1"/>
<reference evidence="3" key="1">
    <citation type="submission" date="2014-07" db="EMBL/GenBank/DDBJ databases">
        <title>Draft genome sequence of the yeast Pseudozyma antarctica JCM 10317 known as a producer of lipase B which used in a wide range of industrial applications.</title>
        <authorList>
            <person name="Morita T."/>
            <person name="Saika A."/>
            <person name="Koike H."/>
        </authorList>
    </citation>
    <scope>NUCLEOTIDE SEQUENCE</scope>
    <source>
        <strain evidence="3">JCM 10317</strain>
    </source>
</reference>
<feature type="compositionally biased region" description="Basic residues" evidence="1">
    <location>
        <begin position="647"/>
        <end position="656"/>
    </location>
</feature>
<proteinExistence type="predicted"/>
<feature type="compositionally biased region" description="Acidic residues" evidence="1">
    <location>
        <begin position="208"/>
        <end position="223"/>
    </location>
</feature>
<organism evidence="3">
    <name type="scientific">Pseudozyma antarctica</name>
    <name type="common">Yeast</name>
    <name type="synonym">Candida antarctica</name>
    <dbReference type="NCBI Taxonomy" id="84753"/>
    <lineage>
        <taxon>Eukaryota</taxon>
        <taxon>Fungi</taxon>
        <taxon>Dikarya</taxon>
        <taxon>Basidiomycota</taxon>
        <taxon>Ustilaginomycotina</taxon>
        <taxon>Ustilaginomycetes</taxon>
        <taxon>Ustilaginales</taxon>
        <taxon>Ustilaginaceae</taxon>
        <taxon>Moesziomyces</taxon>
    </lineage>
</organism>
<dbReference type="PANTHER" id="PTHR12785:SF6">
    <property type="entry name" value="SPLICING FACTOR 3B SUBUNIT 2"/>
    <property type="match status" value="1"/>
</dbReference>
<feature type="compositionally biased region" description="Basic and acidic residues" evidence="1">
    <location>
        <begin position="606"/>
        <end position="646"/>
    </location>
</feature>
<dbReference type="GeneID" id="26306116"/>
<protein>
    <submittedName>
        <fullName evidence="3">DUF382-domain-containing protein</fullName>
    </submittedName>
</protein>
<feature type="compositionally biased region" description="Basic and acidic residues" evidence="1">
    <location>
        <begin position="15"/>
        <end position="24"/>
    </location>
</feature>
<dbReference type="Pfam" id="PF04046">
    <property type="entry name" value="PSP"/>
    <property type="match status" value="1"/>
</dbReference>
<feature type="compositionally biased region" description="Basic residues" evidence="1">
    <location>
        <begin position="128"/>
        <end position="137"/>
    </location>
</feature>
<feature type="region of interest" description="Disordered" evidence="1">
    <location>
        <begin position="88"/>
        <end position="162"/>
    </location>
</feature>
<feature type="compositionally biased region" description="Acidic residues" evidence="1">
    <location>
        <begin position="485"/>
        <end position="516"/>
    </location>
</feature>
<dbReference type="RefSeq" id="XP_014654798.1">
    <property type="nucleotide sequence ID" value="XM_014799312.1"/>
</dbReference>
<sequence>MELSITPITPITPRQGERGREQHKGAATLPQSFFSPWRFAFSRADLRVDSSAVWLSHPDSAGPFAPLLQSIGNAPIRLALLLLGHHHRQNAPPSSAKRPNAMPASASAVAGPSRPSASASASVPLTKNARRRLKKKQQKEEPSQPQRQRSPDVDNTITNGSSLIDDASELRIDADSEAYRAFSNVLARYQPTALADAAQPSKGEILYSDDDVSSAHDSDDDDPSTPAVLSKRKHKKLQRLSVAELKQLVRRPEVVEWTDVTSSDPRLLVHLKCVRNSVPIPPHWATKRDYLQNKRGIEKPAYRLPTYIADTGIATMKDALKEKEAEQSLKQKTRERMQPKMGKLDIDYNRLYDAFFKFQHKPSLTPYGDTYYEGKEYETKYKDKRPGQLSAELVEALSIPPLAPPPWLIAMQRFGPPPSYTHLQIPGLNAPLPEGAQWGFHPGGWGRPPVDEYGNPLYANVLATQDAVDADLVDVVEKEHWGQLEPEESDPEQEADDDDEPEPEEQEEEAEPEDMSGVESVATGAGVETPSFLELRKDSRLDTTPAPARSLYTVLPERAASSSGQLLGSERVYDIPSHAPVLGEERGRKRAADAVDVAVNPDDLDGLDKASLEQRYEQRNRERADARYDTEGVAQMREEMQRERQHEQRRKASRKA</sequence>
<feature type="compositionally biased region" description="Low complexity" evidence="1">
    <location>
        <begin position="103"/>
        <end position="124"/>
    </location>
</feature>
<dbReference type="InterPro" id="IPR007180">
    <property type="entry name" value="DUF382"/>
</dbReference>
<dbReference type="InterPro" id="IPR006568">
    <property type="entry name" value="PSP_pro-rich"/>
</dbReference>